<protein>
    <submittedName>
        <fullName evidence="1">Uncharacterized protein</fullName>
    </submittedName>
</protein>
<name>A0A8X7PYW3_BRACI</name>
<dbReference type="Proteomes" id="UP000886595">
    <property type="component" value="Unassembled WGS sequence"/>
</dbReference>
<dbReference type="EMBL" id="JAAMPC010000015">
    <property type="protein sequence ID" value="KAG2260621.1"/>
    <property type="molecule type" value="Genomic_DNA"/>
</dbReference>
<organism evidence="1 2">
    <name type="scientific">Brassica carinata</name>
    <name type="common">Ethiopian mustard</name>
    <name type="synonym">Abyssinian cabbage</name>
    <dbReference type="NCBI Taxonomy" id="52824"/>
    <lineage>
        <taxon>Eukaryota</taxon>
        <taxon>Viridiplantae</taxon>
        <taxon>Streptophyta</taxon>
        <taxon>Embryophyta</taxon>
        <taxon>Tracheophyta</taxon>
        <taxon>Spermatophyta</taxon>
        <taxon>Magnoliopsida</taxon>
        <taxon>eudicotyledons</taxon>
        <taxon>Gunneridae</taxon>
        <taxon>Pentapetalae</taxon>
        <taxon>rosids</taxon>
        <taxon>malvids</taxon>
        <taxon>Brassicales</taxon>
        <taxon>Brassicaceae</taxon>
        <taxon>Brassiceae</taxon>
        <taxon>Brassica</taxon>
    </lineage>
</organism>
<reference evidence="1 2" key="1">
    <citation type="submission" date="2020-02" db="EMBL/GenBank/DDBJ databases">
        <authorList>
            <person name="Ma Q."/>
            <person name="Huang Y."/>
            <person name="Song X."/>
            <person name="Pei D."/>
        </authorList>
    </citation>
    <scope>NUCLEOTIDE SEQUENCE [LARGE SCALE GENOMIC DNA]</scope>
    <source>
        <strain evidence="1">Sxm20200214</strain>
        <tissue evidence="1">Leaf</tissue>
    </source>
</reference>
<proteinExistence type="predicted"/>
<accession>A0A8X7PYW3</accession>
<dbReference type="AlphaFoldDB" id="A0A8X7PYW3"/>
<keyword evidence="2" id="KW-1185">Reference proteome</keyword>
<gene>
    <name evidence="1" type="ORF">Bca52824_079915</name>
</gene>
<evidence type="ECO:0000313" key="2">
    <source>
        <dbReference type="Proteomes" id="UP000886595"/>
    </source>
</evidence>
<comment type="caution">
    <text evidence="1">The sequence shown here is derived from an EMBL/GenBank/DDBJ whole genome shotgun (WGS) entry which is preliminary data.</text>
</comment>
<evidence type="ECO:0000313" key="1">
    <source>
        <dbReference type="EMBL" id="KAG2260621.1"/>
    </source>
</evidence>
<sequence>MTSKGSWQLVDDGVDLILRDIIAEADKFFHGRYIDKERDLKIANKKILDVSSDVDPSGVYTQDKSYLEAGNYHCTCSTCFRLKHF</sequence>